<name>A0AAW1YS44_RUBAR</name>
<comment type="caution">
    <text evidence="2">The sequence shown here is derived from an EMBL/GenBank/DDBJ whole genome shotgun (WGS) entry which is preliminary data.</text>
</comment>
<accession>A0AAW1YS44</accession>
<dbReference type="AlphaFoldDB" id="A0AAW1YS44"/>
<gene>
    <name evidence="2" type="ORF">M0R45_006749</name>
</gene>
<feature type="compositionally biased region" description="Low complexity" evidence="1">
    <location>
        <begin position="121"/>
        <end position="135"/>
    </location>
</feature>
<dbReference type="Proteomes" id="UP001457282">
    <property type="component" value="Unassembled WGS sequence"/>
</dbReference>
<evidence type="ECO:0000313" key="3">
    <source>
        <dbReference type="Proteomes" id="UP001457282"/>
    </source>
</evidence>
<proteinExistence type="predicted"/>
<dbReference type="EMBL" id="JBEDUW010000001">
    <property type="protein sequence ID" value="KAK9951295.1"/>
    <property type="molecule type" value="Genomic_DNA"/>
</dbReference>
<evidence type="ECO:0000313" key="2">
    <source>
        <dbReference type="EMBL" id="KAK9951295.1"/>
    </source>
</evidence>
<keyword evidence="3" id="KW-1185">Reference proteome</keyword>
<sequence length="149" mass="16052">MSCSDSRFQAVVPNYGAATSLLNHLCPEPLLNTPPPSSLRVFSAAAINAQPQIHRSDRRDPSPTPPPSAQPPLPVHFSICPAKNPQTSFHATVAANHTQAHAAVSFNRRPARNPIRRIDLSPSSHSAHRSSQPRAPCVDSTKRPRSAPP</sequence>
<feature type="region of interest" description="Disordered" evidence="1">
    <location>
        <begin position="45"/>
        <end position="76"/>
    </location>
</feature>
<organism evidence="2 3">
    <name type="scientific">Rubus argutus</name>
    <name type="common">Southern blackberry</name>
    <dbReference type="NCBI Taxonomy" id="59490"/>
    <lineage>
        <taxon>Eukaryota</taxon>
        <taxon>Viridiplantae</taxon>
        <taxon>Streptophyta</taxon>
        <taxon>Embryophyta</taxon>
        <taxon>Tracheophyta</taxon>
        <taxon>Spermatophyta</taxon>
        <taxon>Magnoliopsida</taxon>
        <taxon>eudicotyledons</taxon>
        <taxon>Gunneridae</taxon>
        <taxon>Pentapetalae</taxon>
        <taxon>rosids</taxon>
        <taxon>fabids</taxon>
        <taxon>Rosales</taxon>
        <taxon>Rosaceae</taxon>
        <taxon>Rosoideae</taxon>
        <taxon>Rosoideae incertae sedis</taxon>
        <taxon>Rubus</taxon>
    </lineage>
</organism>
<feature type="region of interest" description="Disordered" evidence="1">
    <location>
        <begin position="103"/>
        <end position="149"/>
    </location>
</feature>
<evidence type="ECO:0000256" key="1">
    <source>
        <dbReference type="SAM" id="MobiDB-lite"/>
    </source>
</evidence>
<reference evidence="2 3" key="1">
    <citation type="journal article" date="2023" name="G3 (Bethesda)">
        <title>A chromosome-length genome assembly and annotation of blackberry (Rubus argutus, cv. 'Hillquist').</title>
        <authorList>
            <person name="Bruna T."/>
            <person name="Aryal R."/>
            <person name="Dudchenko O."/>
            <person name="Sargent D.J."/>
            <person name="Mead D."/>
            <person name="Buti M."/>
            <person name="Cavallini A."/>
            <person name="Hytonen T."/>
            <person name="Andres J."/>
            <person name="Pham M."/>
            <person name="Weisz D."/>
            <person name="Mascagni F."/>
            <person name="Usai G."/>
            <person name="Natali L."/>
            <person name="Bassil N."/>
            <person name="Fernandez G.E."/>
            <person name="Lomsadze A."/>
            <person name="Armour M."/>
            <person name="Olukolu B."/>
            <person name="Poorten T."/>
            <person name="Britton C."/>
            <person name="Davik J."/>
            <person name="Ashrafi H."/>
            <person name="Aiden E.L."/>
            <person name="Borodovsky M."/>
            <person name="Worthington M."/>
        </authorList>
    </citation>
    <scope>NUCLEOTIDE SEQUENCE [LARGE SCALE GENOMIC DNA]</scope>
    <source>
        <strain evidence="2">PI 553951</strain>
    </source>
</reference>
<feature type="compositionally biased region" description="Pro residues" evidence="1">
    <location>
        <begin position="62"/>
        <end position="74"/>
    </location>
</feature>
<protein>
    <submittedName>
        <fullName evidence="2">Uncharacterized protein</fullName>
    </submittedName>
</protein>